<dbReference type="EMBL" id="JABCJJ010000008">
    <property type="protein sequence ID" value="NMR19993.1"/>
    <property type="molecule type" value="Genomic_DNA"/>
</dbReference>
<evidence type="ECO:0000256" key="3">
    <source>
        <dbReference type="ARBA" id="ARBA00023082"/>
    </source>
</evidence>
<dbReference type="NCBIfam" id="TIGR02937">
    <property type="entry name" value="sigma70-ECF"/>
    <property type="match status" value="1"/>
</dbReference>
<sequence>MNHRTDPHVEQGVPTSPVDESALRALYAEHAPALHAYAMRLCGGDRGRAEDVVQETLLRAWQHPEALDPSRGPARAWLFTVARHLAVDAHRARSSRPHEVGPAPLDHLAVDDDVDRALDTWLVAEALGTLTEAHRAVVLETFYRGCSVAQAAARLGVPEGTVKSRAYYALRALRVALNERGVGS</sequence>
<dbReference type="PROSITE" id="PS01063">
    <property type="entry name" value="SIGMA70_ECF"/>
    <property type="match status" value="1"/>
</dbReference>
<comment type="caution">
    <text evidence="9">The sequence shown here is derived from an EMBL/GenBank/DDBJ whole genome shotgun (WGS) entry which is preliminary data.</text>
</comment>
<dbReference type="Proteomes" id="UP000562124">
    <property type="component" value="Unassembled WGS sequence"/>
</dbReference>
<dbReference type="NCBIfam" id="NF007227">
    <property type="entry name" value="PRK09645.1"/>
    <property type="match status" value="1"/>
</dbReference>
<dbReference type="InterPro" id="IPR013324">
    <property type="entry name" value="RNA_pol_sigma_r3/r4-like"/>
</dbReference>
<dbReference type="InterPro" id="IPR007627">
    <property type="entry name" value="RNA_pol_sigma70_r2"/>
</dbReference>
<dbReference type="InterPro" id="IPR036388">
    <property type="entry name" value="WH-like_DNA-bd_sf"/>
</dbReference>
<dbReference type="InterPro" id="IPR014284">
    <property type="entry name" value="RNA_pol_sigma-70_dom"/>
</dbReference>
<keyword evidence="2 6" id="KW-0805">Transcription regulation</keyword>
<dbReference type="InterPro" id="IPR007630">
    <property type="entry name" value="RNA_pol_sigma70_r4"/>
</dbReference>
<organism evidence="9 10">
    <name type="scientific">Cellulomonas fimi</name>
    <dbReference type="NCBI Taxonomy" id="1708"/>
    <lineage>
        <taxon>Bacteria</taxon>
        <taxon>Bacillati</taxon>
        <taxon>Actinomycetota</taxon>
        <taxon>Actinomycetes</taxon>
        <taxon>Micrococcales</taxon>
        <taxon>Cellulomonadaceae</taxon>
        <taxon>Cellulomonas</taxon>
    </lineage>
</organism>
<dbReference type="GO" id="GO:0006352">
    <property type="term" value="P:DNA-templated transcription initiation"/>
    <property type="evidence" value="ECO:0007669"/>
    <property type="project" value="InterPro"/>
</dbReference>
<keyword evidence="10" id="KW-1185">Reference proteome</keyword>
<evidence type="ECO:0000259" key="8">
    <source>
        <dbReference type="Pfam" id="PF04545"/>
    </source>
</evidence>
<name>A0A7Y0LYZ2_CELFI</name>
<evidence type="ECO:0000256" key="4">
    <source>
        <dbReference type="ARBA" id="ARBA00023125"/>
    </source>
</evidence>
<evidence type="ECO:0000256" key="1">
    <source>
        <dbReference type="ARBA" id="ARBA00010641"/>
    </source>
</evidence>
<dbReference type="PANTHER" id="PTHR43133">
    <property type="entry name" value="RNA POLYMERASE ECF-TYPE SIGMA FACTO"/>
    <property type="match status" value="1"/>
</dbReference>
<dbReference type="InterPro" id="IPR039425">
    <property type="entry name" value="RNA_pol_sigma-70-like"/>
</dbReference>
<dbReference type="GO" id="GO:0003677">
    <property type="term" value="F:DNA binding"/>
    <property type="evidence" value="ECO:0007669"/>
    <property type="project" value="UniProtKB-KW"/>
</dbReference>
<dbReference type="SUPFAM" id="SSF88946">
    <property type="entry name" value="Sigma2 domain of RNA polymerase sigma factors"/>
    <property type="match status" value="1"/>
</dbReference>
<evidence type="ECO:0000256" key="5">
    <source>
        <dbReference type="ARBA" id="ARBA00023163"/>
    </source>
</evidence>
<evidence type="ECO:0000256" key="6">
    <source>
        <dbReference type="RuleBase" id="RU000716"/>
    </source>
</evidence>
<dbReference type="GO" id="GO:0016987">
    <property type="term" value="F:sigma factor activity"/>
    <property type="evidence" value="ECO:0007669"/>
    <property type="project" value="UniProtKB-KW"/>
</dbReference>
<keyword evidence="3 6" id="KW-0731">Sigma factor</keyword>
<comment type="similarity">
    <text evidence="1 6">Belongs to the sigma-70 factor family. ECF subfamily.</text>
</comment>
<dbReference type="AlphaFoldDB" id="A0A7Y0LYZ2"/>
<dbReference type="CDD" id="cd06171">
    <property type="entry name" value="Sigma70_r4"/>
    <property type="match status" value="1"/>
</dbReference>
<evidence type="ECO:0000256" key="2">
    <source>
        <dbReference type="ARBA" id="ARBA00023015"/>
    </source>
</evidence>
<protein>
    <recommendedName>
        <fullName evidence="6">RNA polymerase sigma factor</fullName>
    </recommendedName>
</protein>
<dbReference type="InterPro" id="IPR000838">
    <property type="entry name" value="RNA_pol_sigma70_ECF_CS"/>
</dbReference>
<accession>A0A7Y0LYZ2</accession>
<dbReference type="Gene3D" id="1.10.10.10">
    <property type="entry name" value="Winged helix-like DNA-binding domain superfamily/Winged helix DNA-binding domain"/>
    <property type="match status" value="1"/>
</dbReference>
<evidence type="ECO:0000259" key="7">
    <source>
        <dbReference type="Pfam" id="PF04542"/>
    </source>
</evidence>
<dbReference type="Pfam" id="PF04545">
    <property type="entry name" value="Sigma70_r4"/>
    <property type="match status" value="1"/>
</dbReference>
<dbReference type="Gene3D" id="1.10.1740.10">
    <property type="match status" value="1"/>
</dbReference>
<proteinExistence type="inferred from homology"/>
<dbReference type="PANTHER" id="PTHR43133:SF52">
    <property type="entry name" value="ECF RNA POLYMERASE SIGMA FACTOR SIGL"/>
    <property type="match status" value="1"/>
</dbReference>
<dbReference type="InterPro" id="IPR013325">
    <property type="entry name" value="RNA_pol_sigma_r2"/>
</dbReference>
<gene>
    <name evidence="9" type="ORF">HIR71_07105</name>
</gene>
<feature type="domain" description="RNA polymerase sigma-70 region 4" evidence="8">
    <location>
        <begin position="126"/>
        <end position="174"/>
    </location>
</feature>
<evidence type="ECO:0000313" key="10">
    <source>
        <dbReference type="Proteomes" id="UP000562124"/>
    </source>
</evidence>
<keyword evidence="5 6" id="KW-0804">Transcription</keyword>
<dbReference type="Pfam" id="PF04542">
    <property type="entry name" value="Sigma70_r2"/>
    <property type="match status" value="1"/>
</dbReference>
<keyword evidence="4 6" id="KW-0238">DNA-binding</keyword>
<feature type="domain" description="RNA polymerase sigma-70 region 2" evidence="7">
    <location>
        <begin position="26"/>
        <end position="94"/>
    </location>
</feature>
<evidence type="ECO:0000313" key="9">
    <source>
        <dbReference type="EMBL" id="NMR19993.1"/>
    </source>
</evidence>
<dbReference type="SUPFAM" id="SSF88659">
    <property type="entry name" value="Sigma3 and sigma4 domains of RNA polymerase sigma factors"/>
    <property type="match status" value="1"/>
</dbReference>
<reference evidence="9 10" key="1">
    <citation type="submission" date="2020-04" db="EMBL/GenBank/DDBJ databases">
        <title>Sequencing and Assembly of C. fimi.</title>
        <authorList>
            <person name="Ramsey A.R."/>
        </authorList>
    </citation>
    <scope>NUCLEOTIDE SEQUENCE [LARGE SCALE GENOMIC DNA]</scope>
    <source>
        <strain evidence="9 10">SB</strain>
    </source>
</reference>